<feature type="repeat" description="WD" evidence="1">
    <location>
        <begin position="331"/>
        <end position="372"/>
    </location>
</feature>
<dbReference type="PROSITE" id="PS00107">
    <property type="entry name" value="PROTEIN_KINASE_ATP"/>
    <property type="match status" value="1"/>
</dbReference>
<keyword evidence="5" id="KW-1185">Reference proteome</keyword>
<dbReference type="InterPro" id="IPR011009">
    <property type="entry name" value="Kinase-like_dom_sf"/>
</dbReference>
<organism evidence="4 5">
    <name type="scientific">Thermosporothrix hazakensis</name>
    <dbReference type="NCBI Taxonomy" id="644383"/>
    <lineage>
        <taxon>Bacteria</taxon>
        <taxon>Bacillati</taxon>
        <taxon>Chloroflexota</taxon>
        <taxon>Ktedonobacteria</taxon>
        <taxon>Ktedonobacterales</taxon>
        <taxon>Thermosporotrichaceae</taxon>
        <taxon>Thermosporothrix</taxon>
    </lineage>
</organism>
<dbReference type="Gene3D" id="3.30.200.20">
    <property type="entry name" value="Phosphorylase Kinase, domain 1"/>
    <property type="match status" value="1"/>
</dbReference>
<dbReference type="InterPro" id="IPR001680">
    <property type="entry name" value="WD40_rpt"/>
</dbReference>
<dbReference type="PANTHER" id="PTHR19879:SF9">
    <property type="entry name" value="TRANSCRIPTION INITIATION FACTOR TFIID SUBUNIT 5"/>
    <property type="match status" value="1"/>
</dbReference>
<dbReference type="Gene3D" id="2.130.10.10">
    <property type="entry name" value="YVTN repeat-like/Quinoprotein amine dehydrogenase"/>
    <property type="match status" value="3"/>
</dbReference>
<dbReference type="Gene3D" id="1.10.510.10">
    <property type="entry name" value="Transferase(Phosphotransferase) domain 1"/>
    <property type="match status" value="1"/>
</dbReference>
<gene>
    <name evidence="4" type="ORF">EI42_00711</name>
</gene>
<dbReference type="RefSeq" id="WP_170142322.1">
    <property type="nucleotide sequence ID" value="NZ_BIFX01000001.1"/>
</dbReference>
<feature type="repeat" description="WD" evidence="1">
    <location>
        <begin position="373"/>
        <end position="404"/>
    </location>
</feature>
<protein>
    <submittedName>
        <fullName evidence="4">WD40 repeat protein</fullName>
    </submittedName>
</protein>
<feature type="repeat" description="WD" evidence="1">
    <location>
        <begin position="551"/>
        <end position="593"/>
    </location>
</feature>
<dbReference type="EMBL" id="QKUF01000001">
    <property type="protein sequence ID" value="PZW36535.1"/>
    <property type="molecule type" value="Genomic_DNA"/>
</dbReference>
<dbReference type="SMART" id="SM00320">
    <property type="entry name" value="WD40"/>
    <property type="match status" value="7"/>
</dbReference>
<evidence type="ECO:0000313" key="4">
    <source>
        <dbReference type="EMBL" id="PZW36535.1"/>
    </source>
</evidence>
<dbReference type="PROSITE" id="PS50294">
    <property type="entry name" value="WD_REPEATS_REGION"/>
    <property type="match status" value="4"/>
</dbReference>
<dbReference type="SUPFAM" id="SSF56112">
    <property type="entry name" value="Protein kinase-like (PK-like)"/>
    <property type="match status" value="1"/>
</dbReference>
<dbReference type="Pfam" id="PF00400">
    <property type="entry name" value="WD40"/>
    <property type="match status" value="6"/>
</dbReference>
<dbReference type="CDD" id="cd00200">
    <property type="entry name" value="WD40"/>
    <property type="match status" value="1"/>
</dbReference>
<feature type="binding site" evidence="2">
    <location>
        <position position="86"/>
    </location>
    <ligand>
        <name>ATP</name>
        <dbReference type="ChEBI" id="CHEBI:30616"/>
    </ligand>
</feature>
<feature type="repeat" description="WD" evidence="1">
    <location>
        <begin position="434"/>
        <end position="466"/>
    </location>
</feature>
<feature type="domain" description="Protein kinase" evidence="3">
    <location>
        <begin position="56"/>
        <end position="309"/>
    </location>
</feature>
<dbReference type="InterPro" id="IPR017441">
    <property type="entry name" value="Protein_kinase_ATP_BS"/>
</dbReference>
<dbReference type="GO" id="GO:0005524">
    <property type="term" value="F:ATP binding"/>
    <property type="evidence" value="ECO:0007669"/>
    <property type="project" value="UniProtKB-UniRule"/>
</dbReference>
<comment type="caution">
    <text evidence="4">The sequence shown here is derived from an EMBL/GenBank/DDBJ whole genome shotgun (WGS) entry which is preliminary data.</text>
</comment>
<evidence type="ECO:0000256" key="1">
    <source>
        <dbReference type="PROSITE-ProRule" id="PRU00221"/>
    </source>
</evidence>
<evidence type="ECO:0000256" key="2">
    <source>
        <dbReference type="PROSITE-ProRule" id="PRU10141"/>
    </source>
</evidence>
<dbReference type="SUPFAM" id="SSF50978">
    <property type="entry name" value="WD40 repeat-like"/>
    <property type="match status" value="1"/>
</dbReference>
<dbReference type="PROSITE" id="PS50082">
    <property type="entry name" value="WD_REPEATS_2"/>
    <property type="match status" value="6"/>
</dbReference>
<keyword evidence="1" id="KW-0853">WD repeat</keyword>
<dbReference type="Proteomes" id="UP000248806">
    <property type="component" value="Unassembled WGS sequence"/>
</dbReference>
<proteinExistence type="predicted"/>
<feature type="repeat" description="WD" evidence="1">
    <location>
        <begin position="594"/>
        <end position="628"/>
    </location>
</feature>
<dbReference type="GO" id="GO:0004672">
    <property type="term" value="F:protein kinase activity"/>
    <property type="evidence" value="ECO:0007669"/>
    <property type="project" value="InterPro"/>
</dbReference>
<feature type="repeat" description="WD" evidence="1">
    <location>
        <begin position="467"/>
        <end position="508"/>
    </location>
</feature>
<dbReference type="PROSITE" id="PS50011">
    <property type="entry name" value="PROTEIN_KINASE_DOM"/>
    <property type="match status" value="1"/>
</dbReference>
<accession>A0A326UF33</accession>
<dbReference type="InterPro" id="IPR000719">
    <property type="entry name" value="Prot_kinase_dom"/>
</dbReference>
<dbReference type="InterPro" id="IPR036322">
    <property type="entry name" value="WD40_repeat_dom_sf"/>
</dbReference>
<keyword evidence="2" id="KW-0067">ATP-binding</keyword>
<dbReference type="Pfam" id="PF00069">
    <property type="entry name" value="Pkinase"/>
    <property type="match status" value="1"/>
</dbReference>
<dbReference type="AlphaFoldDB" id="A0A326UF33"/>
<reference evidence="4 5" key="1">
    <citation type="submission" date="2018-06" db="EMBL/GenBank/DDBJ databases">
        <title>Genomic Encyclopedia of Archaeal and Bacterial Type Strains, Phase II (KMG-II): from individual species to whole genera.</title>
        <authorList>
            <person name="Goeker M."/>
        </authorList>
    </citation>
    <scope>NUCLEOTIDE SEQUENCE [LARGE SCALE GENOMIC DNA]</scope>
    <source>
        <strain evidence="4 5">ATCC BAA-1881</strain>
    </source>
</reference>
<dbReference type="CDD" id="cd14014">
    <property type="entry name" value="STKc_PknB_like"/>
    <property type="match status" value="1"/>
</dbReference>
<dbReference type="InterPro" id="IPR015943">
    <property type="entry name" value="WD40/YVTN_repeat-like_dom_sf"/>
</dbReference>
<evidence type="ECO:0000259" key="3">
    <source>
        <dbReference type="PROSITE" id="PS50011"/>
    </source>
</evidence>
<keyword evidence="2" id="KW-0547">Nucleotide-binding</keyword>
<evidence type="ECO:0000313" key="5">
    <source>
        <dbReference type="Proteomes" id="UP000248806"/>
    </source>
</evidence>
<sequence length="628" mass="70704">MTTSTHRYCPQCGAANEPSASHCFACNHSLIQELERPEQIESSDHIVLHHLFKDRYYILEQLGTGGFGAVYKARDTQQDDRLVAIKEIRLAGLSPQEVIDATDAFNREVQILSDVRHPQIPRLYAHFTDPLNWYLVIDFIEGETIIDLRNKIPEKRLPIEQVIHIGIQVCSILEYLHSQQPPIIYRDIKPDNLIQTPSGTIFLIDFGVARRYKPGKPRDTIAFGSPGYAAPEQYGRAQTTARSDLYSLGATLHTLLTGIDPEANPFHFTLPELPTQYAELAHLIEQLVSQDSEQRPESAVEVKAALEKLAQQVPVPGLLTLSTRGVTTCIYRQHQAEVHVLSWSPDSKYIISAASEGAVHLWEANSGKKMYEYKGHSDRVTAIAWSPTGDYIASASLDYTLHMWAPYTSFATSLARILGLKRFVLEKWEPITWALAWSPDGNQLAAGGESCQVKIWEMSELRLTSTYEKHADTVLALAWSPDQSYIASAGNDDTLRIWSPHTNTQKYTLRRPGSHVTALAWSPNSRLLAFGWQHHPITLCDHIGQQTYTLPHSPQDGVNSLTWSPDGRFLAASTTIERFIRVWDMTTMQLIYTYDRHNGPIRALAWSPDGRFVASGGQDKLIHIWQAH</sequence>
<name>A0A326UF33_THEHA</name>
<dbReference type="PANTHER" id="PTHR19879">
    <property type="entry name" value="TRANSCRIPTION INITIATION FACTOR TFIID"/>
    <property type="match status" value="1"/>
</dbReference>
<dbReference type="SMART" id="SM00220">
    <property type="entry name" value="S_TKc"/>
    <property type="match status" value="1"/>
</dbReference>